<evidence type="ECO:0000313" key="2">
    <source>
        <dbReference type="Proteomes" id="UP000823405"/>
    </source>
</evidence>
<sequence>MSLLRSVSSAASQTTVFQSLATQLELYMRSTDAALVNSQTELEQSHIALQQTKVDLQQATTSIAALEEKVDDFFTTTTDYRVNINAKWENIADQLALQATQQLAIQGAVSRISVGPSLAIARMLRDINMELAKKNGDAIARNNDVLEAISQQRADSQETIRRLDGMSLAHLASGLIVENLQKQYSNIGDGL</sequence>
<name>A0A9P6UE06_9FUNG</name>
<dbReference type="EMBL" id="JAAAIN010004972">
    <property type="protein sequence ID" value="KAG0277016.1"/>
    <property type="molecule type" value="Genomic_DNA"/>
</dbReference>
<evidence type="ECO:0000313" key="1">
    <source>
        <dbReference type="EMBL" id="KAG0277016.1"/>
    </source>
</evidence>
<accession>A0A9P6UE06</accession>
<reference evidence="1" key="1">
    <citation type="journal article" date="2020" name="Fungal Divers.">
        <title>Resolving the Mortierellaceae phylogeny through synthesis of multi-gene phylogenetics and phylogenomics.</title>
        <authorList>
            <person name="Vandepol N."/>
            <person name="Liber J."/>
            <person name="Desiro A."/>
            <person name="Na H."/>
            <person name="Kennedy M."/>
            <person name="Barry K."/>
            <person name="Grigoriev I.V."/>
            <person name="Miller A.N."/>
            <person name="O'Donnell K."/>
            <person name="Stajich J.E."/>
            <person name="Bonito G."/>
        </authorList>
    </citation>
    <scope>NUCLEOTIDE SEQUENCE</scope>
    <source>
        <strain evidence="1">NVP60</strain>
    </source>
</reference>
<proteinExistence type="predicted"/>
<dbReference type="Proteomes" id="UP000823405">
    <property type="component" value="Unassembled WGS sequence"/>
</dbReference>
<keyword evidence="2" id="KW-1185">Reference proteome</keyword>
<organism evidence="1 2">
    <name type="scientific">Linnemannia gamsii</name>
    <dbReference type="NCBI Taxonomy" id="64522"/>
    <lineage>
        <taxon>Eukaryota</taxon>
        <taxon>Fungi</taxon>
        <taxon>Fungi incertae sedis</taxon>
        <taxon>Mucoromycota</taxon>
        <taxon>Mortierellomycotina</taxon>
        <taxon>Mortierellomycetes</taxon>
        <taxon>Mortierellales</taxon>
        <taxon>Mortierellaceae</taxon>
        <taxon>Linnemannia</taxon>
    </lineage>
</organism>
<dbReference type="AlphaFoldDB" id="A0A9P6UE06"/>
<gene>
    <name evidence="1" type="ORF">BGZ97_009979</name>
</gene>
<dbReference type="OrthoDB" id="2440821at2759"/>
<comment type="caution">
    <text evidence="1">The sequence shown here is derived from an EMBL/GenBank/DDBJ whole genome shotgun (WGS) entry which is preliminary data.</text>
</comment>
<feature type="non-terminal residue" evidence="1">
    <location>
        <position position="191"/>
    </location>
</feature>
<protein>
    <submittedName>
        <fullName evidence="1">Uncharacterized protein</fullName>
    </submittedName>
</protein>